<feature type="region of interest" description="Disordered" evidence="17">
    <location>
        <begin position="278"/>
        <end position="300"/>
    </location>
</feature>
<dbReference type="InterPro" id="IPR016035">
    <property type="entry name" value="Acyl_Trfase/lysoPLipase"/>
</dbReference>
<evidence type="ECO:0000256" key="13">
    <source>
        <dbReference type="ARBA" id="ARBA00048237"/>
    </source>
</evidence>
<dbReference type="InterPro" id="IPR014030">
    <property type="entry name" value="Ketoacyl_synth_N"/>
</dbReference>
<dbReference type="InterPro" id="IPR020841">
    <property type="entry name" value="PKS_Beta-ketoAc_synthase_dom"/>
</dbReference>
<evidence type="ECO:0000313" key="20">
    <source>
        <dbReference type="EMBL" id="KAL2867500.1"/>
    </source>
</evidence>
<dbReference type="SUPFAM" id="SSF51735">
    <property type="entry name" value="NAD(P)-binding Rossmann-fold domains"/>
    <property type="match status" value="1"/>
</dbReference>
<dbReference type="Proteomes" id="UP001610432">
    <property type="component" value="Unassembled WGS sequence"/>
</dbReference>
<dbReference type="InterPro" id="IPR050830">
    <property type="entry name" value="Fungal_FAS"/>
</dbReference>
<dbReference type="InterPro" id="IPR037143">
    <property type="entry name" value="4-PPantetheinyl_Trfase_dom_sf"/>
</dbReference>
<feature type="region of interest" description="Disordered" evidence="17">
    <location>
        <begin position="1176"/>
        <end position="1197"/>
    </location>
</feature>
<evidence type="ECO:0000259" key="18">
    <source>
        <dbReference type="PROSITE" id="PS50075"/>
    </source>
</evidence>
<accession>A0ABR4LSH7</accession>
<gene>
    <name evidence="20" type="ORF">BJX67DRAFT_380851</name>
</gene>
<keyword evidence="4 16" id="KW-0808">Transferase</keyword>
<keyword evidence="8" id="KW-0521">NADP</keyword>
<evidence type="ECO:0000256" key="10">
    <source>
        <dbReference type="ARBA" id="ARBA00023098"/>
    </source>
</evidence>
<dbReference type="InterPro" id="IPR047224">
    <property type="entry name" value="FAS_alpha_su_C"/>
</dbReference>
<dbReference type="EMBL" id="JBFXLQ010000018">
    <property type="protein sequence ID" value="KAL2867500.1"/>
    <property type="molecule type" value="Genomic_DNA"/>
</dbReference>
<dbReference type="InterPro" id="IPR009081">
    <property type="entry name" value="PP-bd_ACP"/>
</dbReference>
<evidence type="ECO:0000256" key="3">
    <source>
        <dbReference type="ARBA" id="ARBA00022553"/>
    </source>
</evidence>
<evidence type="ECO:0000256" key="11">
    <source>
        <dbReference type="ARBA" id="ARBA00023160"/>
    </source>
</evidence>
<dbReference type="SUPFAM" id="SSF52151">
    <property type="entry name" value="FabD/lysophospholipase-like"/>
    <property type="match status" value="1"/>
</dbReference>
<sequence>MAVHSMERTIAYELIIELLAHQFAFPVQWIETQDTILRDARRLVELGPAKTLLGMAQKTLEQMSTQGVQLLASTQDLQQLCYEYDEPAEDSTVDETIVQTPQSSPVPELVAEREQVTVHTVSDAPLTAISIVTALVARKLRRSASEIDVSRSIKELCGGKSTLQNELIGELGNEFRSLPDRAEDVSLSDLDAALGEVSLGPTSGAFLQRLFTAKMPARITIPAVRARLESVWGLPTHRQTAVLVTALAAEPQSRLPSLEAANQYWDGLVDGYGQSVGLPLHRENPHQTSTGARKSREDEQADAIADGVGAKALARKQYETLRQYLGLPHASANGQDTVTAEVQRKLDSWTAEFSEDFLSRISPCFDARKSRWYRDWWNTARQDLLAHYDANEKGPMTCELQDRLCRRADSRLVQIAQAHQAGCALAPALIKALDGPPLVRLANAQTFSPKTVVTSDGVIECLEHLREPACFADFFAQWIRKNSNGAVQSDGTDLTSLFLDTLNQASRDGISFAHGTYLLTGAGPGSIAAYIARRLLAGGATVVVTTSREPSSAAPFFKTLYNECGSRGSQLHLIPFNQASVVDCERLIDYIYDDLGLDLDAILPFAATSQVGAEIDGLDADNEVAFRLMLTNVLRLLGFIVTQKRHRVIRCRPTQVVLPLSPNHGIFGGDGLYAESKRGLETLLRRFHSESWDEELSICGVSIGWTRSTGLMTGNDLVAEAAEQHGVLTFSGTEMGDLITMLLSSSWATHCEEAPVMADFSGGLAGWHGASVQLAAARASLQEQADIARAIAQEDEREARVRRQSVRSADVVQPRISLHVGFPKLPDYDIDIQPLQDKLSPGLIPADAVVVVGFSELGPWGSARLRWEIESQGELSPAGYLEMAWLMNLIRHVDKPGPNGHYVGWVDAESGKPVADVEIPQLYGDQIRRHSGIRPLPSDNREIFQEIVLEEDLPPFETTRANAEALHHRHGTNLRIISNGGTDGDGPSSTCQVQLQHGATIRVPKSGKAVQRVAGQLPTGWSPEKYGIPAEIVQQVDPVAHVLLCCVAEAFYSAGISDPMEVFEHIHLSELGNFVGSSMGGVVNTRGLYHDVCLDQDVPSDALQETYLNTAPAWVNMLLLGAAGPIKTPVGACATALESIDTAVESIRAGQTKICLVGGYDDLQPEESAGFARMKATASVEDEQARGRSSNEMSRPTAASRAGFVESQGCGIQLLCRGDVALAMGLPVYGIVAGSGMASDGISRSVPAPGQGIFTFAQEDSHTPSPLRSALSSWGLGIDDLSVVSLHATSTPANDTNEPAVIHCEMGHLGRSPGRPLWAICQKSVTGHPKAPAAAWMLNGCLQVLDSGLVPGNRNADDVDPALRAFDHLCFPTRSVQAAGIKAFLLNSCGFGQKEAQMVGVHARYFFALLSRQEFQQYQRQMKQRVGRAERAYIRAIMANQIVRVQSHPPFEPAEMHSILLNPSARIVSDRRTGRYRVVEAERPRKSSDSLIKTPLQLAPDTRASTVGVDTVTLSSFTGHESPIFIQRNYTEREYQSLQSHRDLRAAVASGWCAKEAVFKCLQTISKGAAAAMKEIEIVRSQGAPLVVLHGDALEAAQQTGLDNIQLSLSYGDDAVVAVALGVKAHVL</sequence>
<dbReference type="InterPro" id="IPR008278">
    <property type="entry name" value="4-PPantetheinyl_Trfase_dom"/>
</dbReference>
<dbReference type="Pfam" id="PF00109">
    <property type="entry name" value="ketoacyl-synt"/>
    <property type="match status" value="1"/>
</dbReference>
<evidence type="ECO:0000313" key="21">
    <source>
        <dbReference type="Proteomes" id="UP001610432"/>
    </source>
</evidence>
<dbReference type="Pfam" id="PF02801">
    <property type="entry name" value="Ketoacyl-synt_C"/>
    <property type="match status" value="1"/>
</dbReference>
<keyword evidence="11" id="KW-0275">Fatty acid biosynthesis</keyword>
<dbReference type="InterPro" id="IPR014031">
    <property type="entry name" value="Ketoacyl_synth_C"/>
</dbReference>
<dbReference type="PIRSF" id="PIRSF000454">
    <property type="entry name" value="FAS_yeast_alpha"/>
    <property type="match status" value="1"/>
</dbReference>
<comment type="similarity">
    <text evidence="1 16">Belongs to the thiolase-like superfamily. Fungal fatty acid synthetase subunit alpha family.</text>
</comment>
<keyword evidence="7" id="KW-0460">Magnesium</keyword>
<dbReference type="NCBIfam" id="TIGR00556">
    <property type="entry name" value="pantethn_trn"/>
    <property type="match status" value="1"/>
</dbReference>
<evidence type="ECO:0000256" key="4">
    <source>
        <dbReference type="ARBA" id="ARBA00022679"/>
    </source>
</evidence>
<dbReference type="Gene3D" id="3.30.70.2490">
    <property type="match status" value="1"/>
</dbReference>
<keyword evidence="10" id="KW-0443">Lipid metabolism</keyword>
<protein>
    <recommendedName>
        <fullName evidence="22">Beta-ketoacyl-[acyl-carrier-protein] synthase I</fullName>
    </recommendedName>
</protein>
<keyword evidence="21" id="KW-1185">Reference proteome</keyword>
<keyword evidence="11" id="KW-0444">Lipid biosynthesis</keyword>
<name>A0ABR4LSH7_9EURO</name>
<dbReference type="SUPFAM" id="SSF53901">
    <property type="entry name" value="Thiolase-like"/>
    <property type="match status" value="2"/>
</dbReference>
<comment type="catalytic activity">
    <reaction evidence="13">
        <text>acetyl-CoA + n malonyl-CoA + 2n NADPH + 4n H(+) = a long-chain-acyl-CoA + n CoA + n CO2 + 2n NADP(+).</text>
        <dbReference type="EC" id="2.3.1.86"/>
    </reaction>
</comment>
<evidence type="ECO:0000259" key="19">
    <source>
        <dbReference type="PROSITE" id="PS52004"/>
    </source>
</evidence>
<keyword evidence="2 16" id="KW-0596">Phosphopantetheine</keyword>
<dbReference type="InterPro" id="IPR026025">
    <property type="entry name" value="FAS_alpha_yeast"/>
</dbReference>
<dbReference type="Gene3D" id="3.40.50.720">
    <property type="entry name" value="NAD(P)-binding Rossmann-like Domain"/>
    <property type="match status" value="2"/>
</dbReference>
<dbReference type="RefSeq" id="XP_070886479.1">
    <property type="nucleotide sequence ID" value="XM_071032885.1"/>
</dbReference>
<evidence type="ECO:0000256" key="5">
    <source>
        <dbReference type="ARBA" id="ARBA00022723"/>
    </source>
</evidence>
<evidence type="ECO:0000256" key="2">
    <source>
        <dbReference type="ARBA" id="ARBA00022450"/>
    </source>
</evidence>
<dbReference type="Pfam" id="PF18325">
    <property type="entry name" value="Fas_alpha_ACP"/>
    <property type="match status" value="1"/>
</dbReference>
<keyword evidence="9" id="KW-0560">Oxidoreductase</keyword>
<evidence type="ECO:0000256" key="12">
    <source>
        <dbReference type="ARBA" id="ARBA00023268"/>
    </source>
</evidence>
<organism evidence="20 21">
    <name type="scientific">Aspergillus lucknowensis</name>
    <dbReference type="NCBI Taxonomy" id="176173"/>
    <lineage>
        <taxon>Eukaryota</taxon>
        <taxon>Fungi</taxon>
        <taxon>Dikarya</taxon>
        <taxon>Ascomycota</taxon>
        <taxon>Pezizomycotina</taxon>
        <taxon>Eurotiomycetes</taxon>
        <taxon>Eurotiomycetidae</taxon>
        <taxon>Eurotiales</taxon>
        <taxon>Aspergillaceae</taxon>
        <taxon>Aspergillus</taxon>
        <taxon>Aspergillus subgen. Nidulantes</taxon>
    </lineage>
</organism>
<evidence type="ECO:0000256" key="7">
    <source>
        <dbReference type="ARBA" id="ARBA00022842"/>
    </source>
</evidence>
<dbReference type="SMART" id="SM00825">
    <property type="entry name" value="PKS_KS"/>
    <property type="match status" value="1"/>
</dbReference>
<feature type="domain" description="Ketosynthase family 3 (KS3)" evidence="19">
    <location>
        <begin position="941"/>
        <end position="1402"/>
    </location>
</feature>
<dbReference type="PANTHER" id="PTHR10982">
    <property type="entry name" value="MALONYL COA-ACYL CARRIER PROTEIN TRANSACYLASE"/>
    <property type="match status" value="1"/>
</dbReference>
<evidence type="ECO:0000256" key="16">
    <source>
        <dbReference type="PIRNR" id="PIRNR000454"/>
    </source>
</evidence>
<dbReference type="InterPro" id="IPR040899">
    <property type="entry name" value="Fas_alpha_ACP"/>
</dbReference>
<dbReference type="PROSITE" id="PS00606">
    <property type="entry name" value="KS3_1"/>
    <property type="match status" value="1"/>
</dbReference>
<dbReference type="CDD" id="cd00828">
    <property type="entry name" value="elong_cond_enzymes"/>
    <property type="match status" value="1"/>
</dbReference>
<keyword evidence="6" id="KW-0276">Fatty acid metabolism</keyword>
<evidence type="ECO:0000256" key="17">
    <source>
        <dbReference type="SAM" id="MobiDB-lite"/>
    </source>
</evidence>
<dbReference type="InterPro" id="IPR041550">
    <property type="entry name" value="FASI_helical"/>
</dbReference>
<dbReference type="Pfam" id="PF01648">
    <property type="entry name" value="ACPS"/>
    <property type="match status" value="1"/>
</dbReference>
<dbReference type="PROSITE" id="PS50075">
    <property type="entry name" value="CARRIER"/>
    <property type="match status" value="1"/>
</dbReference>
<dbReference type="PANTHER" id="PTHR10982:SF21">
    <property type="entry name" value="FATTY ACID SYNTHASE SUBUNIT BETA"/>
    <property type="match status" value="1"/>
</dbReference>
<dbReference type="InterPro" id="IPR004568">
    <property type="entry name" value="Ppantetheine-prot_Trfase_dom"/>
</dbReference>
<feature type="domain" description="Carrier" evidence="18">
    <location>
        <begin position="123"/>
        <end position="214"/>
    </location>
</feature>
<dbReference type="InterPro" id="IPR036291">
    <property type="entry name" value="NAD(P)-bd_dom_sf"/>
</dbReference>
<reference evidence="20 21" key="1">
    <citation type="submission" date="2024-07" db="EMBL/GenBank/DDBJ databases">
        <title>Section-level genome sequencing and comparative genomics of Aspergillus sections Usti and Cavernicolus.</title>
        <authorList>
            <consortium name="Lawrence Berkeley National Laboratory"/>
            <person name="Nybo J.L."/>
            <person name="Vesth T.C."/>
            <person name="Theobald S."/>
            <person name="Frisvad J.C."/>
            <person name="Larsen T.O."/>
            <person name="Kjaerboelling I."/>
            <person name="Rothschild-Mancinelli K."/>
            <person name="Lyhne E.K."/>
            <person name="Kogle M.E."/>
            <person name="Barry K."/>
            <person name="Clum A."/>
            <person name="Na H."/>
            <person name="Ledsgaard L."/>
            <person name="Lin J."/>
            <person name="Lipzen A."/>
            <person name="Kuo A."/>
            <person name="Riley R."/>
            <person name="Mondo S."/>
            <person name="Labutti K."/>
            <person name="Haridas S."/>
            <person name="Pangalinan J."/>
            <person name="Salamov A.A."/>
            <person name="Simmons B.A."/>
            <person name="Magnuson J.K."/>
            <person name="Chen J."/>
            <person name="Drula E."/>
            <person name="Henrissat B."/>
            <person name="Wiebenga A."/>
            <person name="Lubbers R.J."/>
            <person name="Gomes A.C."/>
            <person name="Macurrencykelacurrency M.R."/>
            <person name="Stajich J."/>
            <person name="Grigoriev I.V."/>
            <person name="Mortensen U.H."/>
            <person name="De Vries R.P."/>
            <person name="Baker S.E."/>
            <person name="Andersen M.R."/>
        </authorList>
    </citation>
    <scope>NUCLEOTIDE SEQUENCE [LARGE SCALE GENOMIC DNA]</scope>
    <source>
        <strain evidence="20 21">CBS 449.75</strain>
    </source>
</reference>
<comment type="catalytic activity">
    <reaction evidence="14">
        <text>a (3R)-hydroxyacyl-[ACP] + NADP(+) = a 3-oxoacyl-[ACP] + NADPH + H(+)</text>
        <dbReference type="Rhea" id="RHEA:17397"/>
        <dbReference type="Rhea" id="RHEA-COMP:9916"/>
        <dbReference type="Rhea" id="RHEA-COMP:9945"/>
        <dbReference type="ChEBI" id="CHEBI:15378"/>
        <dbReference type="ChEBI" id="CHEBI:57783"/>
        <dbReference type="ChEBI" id="CHEBI:58349"/>
        <dbReference type="ChEBI" id="CHEBI:78776"/>
        <dbReference type="ChEBI" id="CHEBI:78827"/>
        <dbReference type="EC" id="1.1.1.100"/>
    </reaction>
</comment>
<evidence type="ECO:0008006" key="22">
    <source>
        <dbReference type="Google" id="ProtNLM"/>
    </source>
</evidence>
<comment type="catalytic activity">
    <reaction evidence="15">
        <text>a fatty acyl-[ACP] + malonyl-[ACP] + H(+) = a 3-oxoacyl-[ACP] + holo-[ACP] + CO2</text>
        <dbReference type="Rhea" id="RHEA:22836"/>
        <dbReference type="Rhea" id="RHEA-COMP:9623"/>
        <dbReference type="Rhea" id="RHEA-COMP:9685"/>
        <dbReference type="Rhea" id="RHEA-COMP:9916"/>
        <dbReference type="Rhea" id="RHEA-COMP:14125"/>
        <dbReference type="ChEBI" id="CHEBI:15378"/>
        <dbReference type="ChEBI" id="CHEBI:16526"/>
        <dbReference type="ChEBI" id="CHEBI:64479"/>
        <dbReference type="ChEBI" id="CHEBI:78449"/>
        <dbReference type="ChEBI" id="CHEBI:78776"/>
        <dbReference type="ChEBI" id="CHEBI:138651"/>
        <dbReference type="EC" id="2.3.1.41"/>
    </reaction>
</comment>
<keyword evidence="12" id="KW-0511">Multifunctional enzyme</keyword>
<keyword evidence="3" id="KW-0597">Phosphoprotein</keyword>
<dbReference type="GeneID" id="98147957"/>
<dbReference type="SUPFAM" id="SSF56214">
    <property type="entry name" value="4'-phosphopantetheinyl transferase"/>
    <property type="match status" value="1"/>
</dbReference>
<evidence type="ECO:0000256" key="9">
    <source>
        <dbReference type="ARBA" id="ARBA00023002"/>
    </source>
</evidence>
<evidence type="ECO:0000256" key="8">
    <source>
        <dbReference type="ARBA" id="ARBA00022857"/>
    </source>
</evidence>
<evidence type="ECO:0000256" key="1">
    <source>
        <dbReference type="ARBA" id="ARBA00007485"/>
    </source>
</evidence>
<evidence type="ECO:0000256" key="6">
    <source>
        <dbReference type="ARBA" id="ARBA00022832"/>
    </source>
</evidence>
<dbReference type="PROSITE" id="PS52004">
    <property type="entry name" value="KS3_2"/>
    <property type="match status" value="1"/>
</dbReference>
<dbReference type="InterPro" id="IPR018201">
    <property type="entry name" value="Ketoacyl_synth_AS"/>
</dbReference>
<dbReference type="Gene3D" id="3.90.470.20">
    <property type="entry name" value="4'-phosphopantetheinyl transferase domain"/>
    <property type="match status" value="1"/>
</dbReference>
<keyword evidence="5" id="KW-0479">Metal-binding</keyword>
<proteinExistence type="inferred from homology"/>
<evidence type="ECO:0000256" key="14">
    <source>
        <dbReference type="ARBA" id="ARBA00048508"/>
    </source>
</evidence>
<evidence type="ECO:0000256" key="15">
    <source>
        <dbReference type="ARBA" id="ARBA00049541"/>
    </source>
</evidence>
<dbReference type="Pfam" id="PF18314">
    <property type="entry name" value="FAS_I_H"/>
    <property type="match status" value="1"/>
</dbReference>
<dbReference type="Gene3D" id="3.90.25.70">
    <property type="match status" value="1"/>
</dbReference>
<comment type="caution">
    <text evidence="20">The sequence shown here is derived from an EMBL/GenBank/DDBJ whole genome shotgun (WGS) entry which is preliminary data.</text>
</comment>
<dbReference type="CDD" id="cd08950">
    <property type="entry name" value="KR_fFAS_SDR_c_like"/>
    <property type="match status" value="1"/>
</dbReference>
<dbReference type="InterPro" id="IPR016039">
    <property type="entry name" value="Thiolase-like"/>
</dbReference>
<dbReference type="Gene3D" id="3.40.47.10">
    <property type="match status" value="1"/>
</dbReference>